<sequence length="133" mass="14715">MFPTVSPKKTSERKIQLHKEAQAYKKTIDGQVNDLKSEAARIGTTALIVGTALAGVYVIFSLFTSDSKKKKTTQVVVENPNLPVVVKKEKDKESWLVSSIKSYMIAFVMAVAKDKIMEALAILKENNDPKSTK</sequence>
<accession>A0A316EF05</accession>
<dbReference type="OrthoDB" id="964597at2"/>
<evidence type="ECO:0000313" key="3">
    <source>
        <dbReference type="Proteomes" id="UP000245489"/>
    </source>
</evidence>
<dbReference type="EMBL" id="QGGO01000002">
    <property type="protein sequence ID" value="PWK28812.1"/>
    <property type="molecule type" value="Genomic_DNA"/>
</dbReference>
<dbReference type="Proteomes" id="UP000245489">
    <property type="component" value="Unassembled WGS sequence"/>
</dbReference>
<dbReference type="RefSeq" id="WP_109741156.1">
    <property type="nucleotide sequence ID" value="NZ_QGGO01000002.1"/>
</dbReference>
<comment type="caution">
    <text evidence="2">The sequence shown here is derived from an EMBL/GenBank/DDBJ whole genome shotgun (WGS) entry which is preliminary data.</text>
</comment>
<keyword evidence="1" id="KW-1133">Transmembrane helix</keyword>
<name>A0A316EF05_9BACT</name>
<reference evidence="2 3" key="1">
    <citation type="submission" date="2018-05" db="EMBL/GenBank/DDBJ databases">
        <title>Genomic Encyclopedia of Archaeal and Bacterial Type Strains, Phase II (KMG-II): from individual species to whole genera.</title>
        <authorList>
            <person name="Goeker M."/>
        </authorList>
    </citation>
    <scope>NUCLEOTIDE SEQUENCE [LARGE SCALE GENOMIC DNA]</scope>
    <source>
        <strain evidence="2 3">DSM 22214</strain>
    </source>
</reference>
<gene>
    <name evidence="2" type="ORF">LV89_00365</name>
</gene>
<keyword evidence="3" id="KW-1185">Reference proteome</keyword>
<proteinExistence type="predicted"/>
<keyword evidence="1" id="KW-0812">Transmembrane</keyword>
<feature type="transmembrane region" description="Helical" evidence="1">
    <location>
        <begin position="42"/>
        <end position="63"/>
    </location>
</feature>
<protein>
    <submittedName>
        <fullName evidence="2">Uncharacterized protein</fullName>
    </submittedName>
</protein>
<evidence type="ECO:0000313" key="2">
    <source>
        <dbReference type="EMBL" id="PWK28812.1"/>
    </source>
</evidence>
<keyword evidence="1" id="KW-0472">Membrane</keyword>
<dbReference type="AlphaFoldDB" id="A0A316EF05"/>
<evidence type="ECO:0000256" key="1">
    <source>
        <dbReference type="SAM" id="Phobius"/>
    </source>
</evidence>
<organism evidence="2 3">
    <name type="scientific">Arcicella aurantiaca</name>
    <dbReference type="NCBI Taxonomy" id="591202"/>
    <lineage>
        <taxon>Bacteria</taxon>
        <taxon>Pseudomonadati</taxon>
        <taxon>Bacteroidota</taxon>
        <taxon>Cytophagia</taxon>
        <taxon>Cytophagales</taxon>
        <taxon>Flectobacillaceae</taxon>
        <taxon>Arcicella</taxon>
    </lineage>
</organism>